<feature type="compositionally biased region" description="Basic residues" evidence="1">
    <location>
        <begin position="87"/>
        <end position="102"/>
    </location>
</feature>
<evidence type="ECO:0000313" key="2">
    <source>
        <dbReference type="EMBL" id="GES87751.1"/>
    </source>
</evidence>
<dbReference type="Proteomes" id="UP000615446">
    <property type="component" value="Unassembled WGS sequence"/>
</dbReference>
<protein>
    <submittedName>
        <fullName evidence="2">Uncharacterized protein</fullName>
    </submittedName>
</protein>
<feature type="compositionally biased region" description="Basic and acidic residues" evidence="1">
    <location>
        <begin position="257"/>
        <end position="268"/>
    </location>
</feature>
<organism evidence="2 3">
    <name type="scientific">Rhizophagus clarus</name>
    <dbReference type="NCBI Taxonomy" id="94130"/>
    <lineage>
        <taxon>Eukaryota</taxon>
        <taxon>Fungi</taxon>
        <taxon>Fungi incertae sedis</taxon>
        <taxon>Mucoromycota</taxon>
        <taxon>Glomeromycotina</taxon>
        <taxon>Glomeromycetes</taxon>
        <taxon>Glomerales</taxon>
        <taxon>Glomeraceae</taxon>
        <taxon>Rhizophagus</taxon>
    </lineage>
</organism>
<feature type="region of interest" description="Disordered" evidence="1">
    <location>
        <begin position="76"/>
        <end position="102"/>
    </location>
</feature>
<evidence type="ECO:0000313" key="3">
    <source>
        <dbReference type="Proteomes" id="UP000615446"/>
    </source>
</evidence>
<name>A0A8H3LKS7_9GLOM</name>
<gene>
    <name evidence="2" type="ORF">RCL2_001473500</name>
</gene>
<feature type="region of interest" description="Disordered" evidence="1">
    <location>
        <begin position="251"/>
        <end position="296"/>
    </location>
</feature>
<proteinExistence type="predicted"/>
<feature type="compositionally biased region" description="Basic residues" evidence="1">
    <location>
        <begin position="275"/>
        <end position="296"/>
    </location>
</feature>
<feature type="compositionally biased region" description="Low complexity" evidence="1">
    <location>
        <begin position="11"/>
        <end position="33"/>
    </location>
</feature>
<evidence type="ECO:0000256" key="1">
    <source>
        <dbReference type="SAM" id="MobiDB-lite"/>
    </source>
</evidence>
<comment type="caution">
    <text evidence="2">The sequence shown here is derived from an EMBL/GenBank/DDBJ whole genome shotgun (WGS) entry which is preliminary data.</text>
</comment>
<dbReference type="AlphaFoldDB" id="A0A8H3LKS7"/>
<reference evidence="2" key="1">
    <citation type="submission" date="2019-10" db="EMBL/GenBank/DDBJ databases">
        <title>Conservation and host-specific expression of non-tandemly repeated heterogenous ribosome RNA gene in arbuscular mycorrhizal fungi.</title>
        <authorList>
            <person name="Maeda T."/>
            <person name="Kobayashi Y."/>
            <person name="Nakagawa T."/>
            <person name="Ezawa T."/>
            <person name="Yamaguchi K."/>
            <person name="Bino T."/>
            <person name="Nishimoto Y."/>
            <person name="Shigenobu S."/>
            <person name="Kawaguchi M."/>
        </authorList>
    </citation>
    <scope>NUCLEOTIDE SEQUENCE</scope>
    <source>
        <strain evidence="2">HR1</strain>
    </source>
</reference>
<accession>A0A8H3LKS7</accession>
<feature type="region of interest" description="Disordered" evidence="1">
    <location>
        <begin position="1"/>
        <end position="33"/>
    </location>
</feature>
<feature type="region of interest" description="Disordered" evidence="1">
    <location>
        <begin position="206"/>
        <end position="225"/>
    </location>
</feature>
<dbReference type="EMBL" id="BLAL01000169">
    <property type="protein sequence ID" value="GES87751.1"/>
    <property type="molecule type" value="Genomic_DNA"/>
</dbReference>
<sequence>MDRDSDQESVSSSSSSSASASSSSSSSSSSAASYKMIKAKVYIWVDSELRDTYKIDEERTWVEQKENIRSRHRVNNIKNQGEERIKQDKRRAKKNSRMQDVKKKRRTKATNYLIEGKDKYIVRYPEGDLVKILKDSGYHSEEWEETDPEEDWTVIRPAVVEDGEVIEEAVKEKLTSVYIYDKWWRSSALLRLLHDRIDPTVKLLRKKPPTLNPKKADNISASSVPPMGAPNWCLNQESLKQFNRSSVDIPIYDYDTDDNHDKDKEEIPNRTNSNSRKKRKTKKNPKQKRTKKHKSK</sequence>